<evidence type="ECO:0000313" key="3">
    <source>
        <dbReference type="Proteomes" id="UP000533476"/>
    </source>
</evidence>
<organism evidence="2 3">
    <name type="scientific">Sulfobacillus harzensis</name>
    <dbReference type="NCBI Taxonomy" id="2729629"/>
    <lineage>
        <taxon>Bacteria</taxon>
        <taxon>Bacillati</taxon>
        <taxon>Bacillota</taxon>
        <taxon>Clostridia</taxon>
        <taxon>Eubacteriales</taxon>
        <taxon>Clostridiales Family XVII. Incertae Sedis</taxon>
        <taxon>Sulfobacillus</taxon>
    </lineage>
</organism>
<dbReference type="SUPFAM" id="SSF46785">
    <property type="entry name" value="Winged helix' DNA-binding domain"/>
    <property type="match status" value="1"/>
</dbReference>
<dbReference type="Pfam" id="PF03551">
    <property type="entry name" value="PadR"/>
    <property type="match status" value="1"/>
</dbReference>
<dbReference type="EMBL" id="JABBVZ010000014">
    <property type="protein sequence ID" value="NMP21924.1"/>
    <property type="molecule type" value="Genomic_DNA"/>
</dbReference>
<protein>
    <submittedName>
        <fullName evidence="2">PadR family transcriptional regulator</fullName>
    </submittedName>
</protein>
<gene>
    <name evidence="2" type="ORF">HIJ39_06105</name>
</gene>
<name>A0A7Y0L4W8_9FIRM</name>
<dbReference type="PANTHER" id="PTHR33169">
    <property type="entry name" value="PADR-FAMILY TRANSCRIPTIONAL REGULATOR"/>
    <property type="match status" value="1"/>
</dbReference>
<evidence type="ECO:0000313" key="2">
    <source>
        <dbReference type="EMBL" id="NMP21924.1"/>
    </source>
</evidence>
<evidence type="ECO:0000259" key="1">
    <source>
        <dbReference type="Pfam" id="PF03551"/>
    </source>
</evidence>
<dbReference type="InterPro" id="IPR036390">
    <property type="entry name" value="WH_DNA-bd_sf"/>
</dbReference>
<sequence length="114" mass="13089">MLLAKSYQTGKHLEAFILLLISQHQLHGGAIIAELKSLLPASWTIDDGHVYRLLRQLEKDGALTSTWLVEQEGAPVRVYTLTAAGKERLRGWRDDIQLRVESLQRFLDLWREPK</sequence>
<dbReference type="Gene3D" id="1.10.10.10">
    <property type="entry name" value="Winged helix-like DNA-binding domain superfamily/Winged helix DNA-binding domain"/>
    <property type="match status" value="1"/>
</dbReference>
<dbReference type="InterPro" id="IPR005149">
    <property type="entry name" value="Tscrpt_reg_PadR_N"/>
</dbReference>
<dbReference type="InterPro" id="IPR036388">
    <property type="entry name" value="WH-like_DNA-bd_sf"/>
</dbReference>
<keyword evidence="3" id="KW-1185">Reference proteome</keyword>
<dbReference type="InterPro" id="IPR052509">
    <property type="entry name" value="Metal_resp_DNA-bind_regulator"/>
</dbReference>
<comment type="caution">
    <text evidence="2">The sequence shown here is derived from an EMBL/GenBank/DDBJ whole genome shotgun (WGS) entry which is preliminary data.</text>
</comment>
<accession>A0A7Y0L4W8</accession>
<proteinExistence type="predicted"/>
<feature type="domain" description="Transcription regulator PadR N-terminal" evidence="1">
    <location>
        <begin position="17"/>
        <end position="90"/>
    </location>
</feature>
<reference evidence="2 3" key="1">
    <citation type="submission" date="2020-04" db="EMBL/GenBank/DDBJ databases">
        <authorList>
            <person name="Zhang R."/>
            <person name="Schippers A."/>
        </authorList>
    </citation>
    <scope>NUCLEOTIDE SEQUENCE [LARGE SCALE GENOMIC DNA]</scope>
    <source>
        <strain evidence="2 3">DSM 109850</strain>
    </source>
</reference>
<dbReference type="PANTHER" id="PTHR33169:SF14">
    <property type="entry name" value="TRANSCRIPTIONAL REGULATOR RV3488"/>
    <property type="match status" value="1"/>
</dbReference>
<dbReference type="AlphaFoldDB" id="A0A7Y0L4W8"/>
<dbReference type="Proteomes" id="UP000533476">
    <property type="component" value="Unassembled WGS sequence"/>
</dbReference>